<keyword evidence="3" id="KW-1185">Reference proteome</keyword>
<feature type="non-terminal residue" evidence="2">
    <location>
        <position position="1"/>
    </location>
</feature>
<evidence type="ECO:0000313" key="2">
    <source>
        <dbReference type="EMBL" id="KAH9319115.1"/>
    </source>
</evidence>
<reference evidence="2 3" key="1">
    <citation type="journal article" date="2021" name="Nat. Plants">
        <title>The Taxus genome provides insights into paclitaxel biosynthesis.</title>
        <authorList>
            <person name="Xiong X."/>
            <person name="Gou J."/>
            <person name="Liao Q."/>
            <person name="Li Y."/>
            <person name="Zhou Q."/>
            <person name="Bi G."/>
            <person name="Li C."/>
            <person name="Du R."/>
            <person name="Wang X."/>
            <person name="Sun T."/>
            <person name="Guo L."/>
            <person name="Liang H."/>
            <person name="Lu P."/>
            <person name="Wu Y."/>
            <person name="Zhang Z."/>
            <person name="Ro D.K."/>
            <person name="Shang Y."/>
            <person name="Huang S."/>
            <person name="Yan J."/>
        </authorList>
    </citation>
    <scope>NUCLEOTIDE SEQUENCE [LARGE SCALE GENOMIC DNA]</scope>
    <source>
        <strain evidence="2">Ta-2019</strain>
    </source>
</reference>
<feature type="region of interest" description="Disordered" evidence="1">
    <location>
        <begin position="25"/>
        <end position="48"/>
    </location>
</feature>
<evidence type="ECO:0000256" key="1">
    <source>
        <dbReference type="SAM" id="MobiDB-lite"/>
    </source>
</evidence>
<protein>
    <submittedName>
        <fullName evidence="2">Uncharacterized protein</fullName>
    </submittedName>
</protein>
<feature type="region of interest" description="Disordered" evidence="1">
    <location>
        <begin position="61"/>
        <end position="90"/>
    </location>
</feature>
<sequence>EEGATLNPKEEECILVVEKNHTVTEVSSSEKAVEEPLVLPPTSSPSISNVEEEFELSNSMFKDEVNHGEPISDPKDTMEEVEHTEQGNEE</sequence>
<gene>
    <name evidence="2" type="ORF">KI387_020884</name>
</gene>
<organism evidence="2 3">
    <name type="scientific">Taxus chinensis</name>
    <name type="common">Chinese yew</name>
    <name type="synonym">Taxus wallichiana var. chinensis</name>
    <dbReference type="NCBI Taxonomy" id="29808"/>
    <lineage>
        <taxon>Eukaryota</taxon>
        <taxon>Viridiplantae</taxon>
        <taxon>Streptophyta</taxon>
        <taxon>Embryophyta</taxon>
        <taxon>Tracheophyta</taxon>
        <taxon>Spermatophyta</taxon>
        <taxon>Pinopsida</taxon>
        <taxon>Pinidae</taxon>
        <taxon>Conifers II</taxon>
        <taxon>Cupressales</taxon>
        <taxon>Taxaceae</taxon>
        <taxon>Taxus</taxon>
    </lineage>
</organism>
<dbReference type="Proteomes" id="UP000824469">
    <property type="component" value="Unassembled WGS sequence"/>
</dbReference>
<evidence type="ECO:0000313" key="3">
    <source>
        <dbReference type="Proteomes" id="UP000824469"/>
    </source>
</evidence>
<dbReference type="AlphaFoldDB" id="A0AA38LEQ8"/>
<feature type="non-terminal residue" evidence="2">
    <location>
        <position position="90"/>
    </location>
</feature>
<dbReference type="EMBL" id="JAHRHJ020000004">
    <property type="protein sequence ID" value="KAH9319115.1"/>
    <property type="molecule type" value="Genomic_DNA"/>
</dbReference>
<name>A0AA38LEQ8_TAXCH</name>
<proteinExistence type="predicted"/>
<comment type="caution">
    <text evidence="2">The sequence shown here is derived from an EMBL/GenBank/DDBJ whole genome shotgun (WGS) entry which is preliminary data.</text>
</comment>
<accession>A0AA38LEQ8</accession>